<dbReference type="EMBL" id="JAIWYP010000004">
    <property type="protein sequence ID" value="KAH3833913.1"/>
    <property type="molecule type" value="Genomic_DNA"/>
</dbReference>
<reference evidence="1" key="2">
    <citation type="submission" date="2020-11" db="EMBL/GenBank/DDBJ databases">
        <authorList>
            <person name="McCartney M.A."/>
            <person name="Auch B."/>
            <person name="Kono T."/>
            <person name="Mallez S."/>
            <person name="Becker A."/>
            <person name="Gohl D.M."/>
            <person name="Silverstein K.A.T."/>
            <person name="Koren S."/>
            <person name="Bechman K.B."/>
            <person name="Herman A."/>
            <person name="Abrahante J.E."/>
            <person name="Garbe J."/>
        </authorList>
    </citation>
    <scope>NUCLEOTIDE SEQUENCE</scope>
    <source>
        <strain evidence="1">Duluth1</strain>
        <tissue evidence="1">Whole animal</tissue>
    </source>
</reference>
<evidence type="ECO:0000313" key="1">
    <source>
        <dbReference type="EMBL" id="KAH3833913.1"/>
    </source>
</evidence>
<dbReference type="AlphaFoldDB" id="A0A9D4K6H3"/>
<protein>
    <submittedName>
        <fullName evidence="1">Uncharacterized protein</fullName>
    </submittedName>
</protein>
<proteinExistence type="predicted"/>
<reference evidence="1" key="1">
    <citation type="journal article" date="2019" name="bioRxiv">
        <title>The Genome of the Zebra Mussel, Dreissena polymorpha: A Resource for Invasive Species Research.</title>
        <authorList>
            <person name="McCartney M.A."/>
            <person name="Auch B."/>
            <person name="Kono T."/>
            <person name="Mallez S."/>
            <person name="Zhang Y."/>
            <person name="Obille A."/>
            <person name="Becker A."/>
            <person name="Abrahante J.E."/>
            <person name="Garbe J."/>
            <person name="Badalamenti J.P."/>
            <person name="Herman A."/>
            <person name="Mangelson H."/>
            <person name="Liachko I."/>
            <person name="Sullivan S."/>
            <person name="Sone E.D."/>
            <person name="Koren S."/>
            <person name="Silverstein K.A.T."/>
            <person name="Beckman K.B."/>
            <person name="Gohl D.M."/>
        </authorList>
    </citation>
    <scope>NUCLEOTIDE SEQUENCE</scope>
    <source>
        <strain evidence="1">Duluth1</strain>
        <tissue evidence="1">Whole animal</tissue>
    </source>
</reference>
<organism evidence="1 2">
    <name type="scientific">Dreissena polymorpha</name>
    <name type="common">Zebra mussel</name>
    <name type="synonym">Mytilus polymorpha</name>
    <dbReference type="NCBI Taxonomy" id="45954"/>
    <lineage>
        <taxon>Eukaryota</taxon>
        <taxon>Metazoa</taxon>
        <taxon>Spiralia</taxon>
        <taxon>Lophotrochozoa</taxon>
        <taxon>Mollusca</taxon>
        <taxon>Bivalvia</taxon>
        <taxon>Autobranchia</taxon>
        <taxon>Heteroconchia</taxon>
        <taxon>Euheterodonta</taxon>
        <taxon>Imparidentia</taxon>
        <taxon>Neoheterodontei</taxon>
        <taxon>Myida</taxon>
        <taxon>Dreissenoidea</taxon>
        <taxon>Dreissenidae</taxon>
        <taxon>Dreissena</taxon>
    </lineage>
</organism>
<comment type="caution">
    <text evidence="1">The sequence shown here is derived from an EMBL/GenBank/DDBJ whole genome shotgun (WGS) entry which is preliminary data.</text>
</comment>
<sequence>MGLEINGSDEYRKTIEQLCKRKLRTFKPYGLNTLRLIKLTRNVTCNSITSLTLNMICVTSKCRCRRPRYSSIDLGLITGSWLRRFKARAGRVCGRGLARAAWVRLCGSGGLCTLGTVTRSKCLLRLTDEREQLD</sequence>
<gene>
    <name evidence="1" type="ORF">DPMN_107229</name>
</gene>
<keyword evidence="2" id="KW-1185">Reference proteome</keyword>
<accession>A0A9D4K6H3</accession>
<name>A0A9D4K6H3_DREPO</name>
<dbReference type="Proteomes" id="UP000828390">
    <property type="component" value="Unassembled WGS sequence"/>
</dbReference>
<evidence type="ECO:0000313" key="2">
    <source>
        <dbReference type="Proteomes" id="UP000828390"/>
    </source>
</evidence>